<dbReference type="Gene3D" id="3.90.1140.10">
    <property type="entry name" value="Cyclic phosphodiesterase"/>
    <property type="match status" value="1"/>
</dbReference>
<dbReference type="PANTHER" id="PTHR28141:SF1">
    <property type="entry name" value="2',3'-CYCLIC-NUCLEOTIDE 3'-PHOSPHODIESTERASE"/>
    <property type="match status" value="1"/>
</dbReference>
<proteinExistence type="predicted"/>
<sequence length="217" mass="24423">MSSSLWLIPTQDNPFTKELQELITTTIPSNFAATITPDKKHTFIPHVTLTTDITPKTHSPPPQQWLDNLSLPPFQRETNEVPLELSHLEAGDTFHRKLSIAITPHDNLSQLAARCRREAIANTNEEAAQSWAASDEFRPHLSLLYADVPRSEVQRRLPMIEGQLGWSLGSLFDCCGGTLCFGGEMVLVETGGEVDEWRVLARRETPWVIWRMGRGLI</sequence>
<dbReference type="Proteomes" id="UP001316803">
    <property type="component" value="Unassembled WGS sequence"/>
</dbReference>
<dbReference type="EMBL" id="JAKLMC020000004">
    <property type="protein sequence ID" value="KAK5956552.1"/>
    <property type="molecule type" value="Genomic_DNA"/>
</dbReference>
<dbReference type="InterPro" id="IPR012386">
    <property type="entry name" value="Cyclic-nucl_3Pdiesterase"/>
</dbReference>
<dbReference type="GO" id="GO:0009187">
    <property type="term" value="P:cyclic nucleotide metabolic process"/>
    <property type="evidence" value="ECO:0007669"/>
    <property type="project" value="TreeGrafter"/>
</dbReference>
<dbReference type="GO" id="GO:0004113">
    <property type="term" value="F:2',3'-cyclic-nucleotide 3'-phosphodiesterase activity"/>
    <property type="evidence" value="ECO:0007669"/>
    <property type="project" value="TreeGrafter"/>
</dbReference>
<dbReference type="SUPFAM" id="SSF55144">
    <property type="entry name" value="LigT-like"/>
    <property type="match status" value="1"/>
</dbReference>
<evidence type="ECO:0008006" key="3">
    <source>
        <dbReference type="Google" id="ProtNLM"/>
    </source>
</evidence>
<organism evidence="1 2">
    <name type="scientific">Knufia fluminis</name>
    <dbReference type="NCBI Taxonomy" id="191047"/>
    <lineage>
        <taxon>Eukaryota</taxon>
        <taxon>Fungi</taxon>
        <taxon>Dikarya</taxon>
        <taxon>Ascomycota</taxon>
        <taxon>Pezizomycotina</taxon>
        <taxon>Eurotiomycetes</taxon>
        <taxon>Chaetothyriomycetidae</taxon>
        <taxon>Chaetothyriales</taxon>
        <taxon>Trichomeriaceae</taxon>
        <taxon>Knufia</taxon>
    </lineage>
</organism>
<protein>
    <recommendedName>
        <fullName evidence="3">2',3'-cyclic-nucleotide 3'-phosphodiesterase</fullName>
    </recommendedName>
</protein>
<keyword evidence="2" id="KW-1185">Reference proteome</keyword>
<dbReference type="AlphaFoldDB" id="A0AAN8I654"/>
<reference evidence="1 2" key="1">
    <citation type="submission" date="2022-12" db="EMBL/GenBank/DDBJ databases">
        <title>Genomic features and morphological characterization of a novel Knufia sp. strain isolated from spacecraft assembly facility.</title>
        <authorList>
            <person name="Teixeira M."/>
            <person name="Chander A.M."/>
            <person name="Stajich J.E."/>
            <person name="Venkateswaran K."/>
        </authorList>
    </citation>
    <scope>NUCLEOTIDE SEQUENCE [LARGE SCALE GENOMIC DNA]</scope>
    <source>
        <strain evidence="1 2">FJI-L2-BK-P2</strain>
    </source>
</reference>
<evidence type="ECO:0000313" key="2">
    <source>
        <dbReference type="Proteomes" id="UP001316803"/>
    </source>
</evidence>
<name>A0AAN8I654_9EURO</name>
<dbReference type="InterPro" id="IPR009097">
    <property type="entry name" value="Cyclic_Pdiesterase"/>
</dbReference>
<gene>
    <name evidence="1" type="ORF">OHC33_002037</name>
</gene>
<dbReference type="PANTHER" id="PTHR28141">
    <property type="entry name" value="2',3'-CYCLIC-NUCLEOTIDE 3'-PHOSPHODIESTERASE"/>
    <property type="match status" value="1"/>
</dbReference>
<accession>A0AAN8I654</accession>
<dbReference type="Pfam" id="PF07823">
    <property type="entry name" value="CPDase"/>
    <property type="match status" value="1"/>
</dbReference>
<evidence type="ECO:0000313" key="1">
    <source>
        <dbReference type="EMBL" id="KAK5956552.1"/>
    </source>
</evidence>
<comment type="caution">
    <text evidence="1">The sequence shown here is derived from an EMBL/GenBank/DDBJ whole genome shotgun (WGS) entry which is preliminary data.</text>
</comment>